<dbReference type="GO" id="GO:0006890">
    <property type="term" value="P:retrograde vesicle-mediated transport, Golgi to endoplasmic reticulum"/>
    <property type="evidence" value="ECO:0007669"/>
    <property type="project" value="InterPro"/>
</dbReference>
<keyword evidence="2" id="KW-1185">Reference proteome</keyword>
<dbReference type="PROSITE" id="PS51386">
    <property type="entry name" value="RINT1_TIP20"/>
    <property type="match status" value="1"/>
</dbReference>
<comment type="caution">
    <text evidence="1">The sequence shown here is derived from an EMBL/GenBank/DDBJ whole genome shotgun (WGS) entry which is preliminary data.</text>
</comment>
<dbReference type="Gene3D" id="1.20.58.670">
    <property type="entry name" value="Dsl1p vesicle tethering complex, Tip20p subunit, domain D"/>
    <property type="match status" value="1"/>
</dbReference>
<reference evidence="1 2" key="1">
    <citation type="journal article" date="2023" name="Elife">
        <title>Identification of key yeast species and microbe-microbe interactions impacting larval growth of Drosophila in the wild.</title>
        <authorList>
            <person name="Mure A."/>
            <person name="Sugiura Y."/>
            <person name="Maeda R."/>
            <person name="Honda K."/>
            <person name="Sakurai N."/>
            <person name="Takahashi Y."/>
            <person name="Watada M."/>
            <person name="Katoh T."/>
            <person name="Gotoh A."/>
            <person name="Gotoh Y."/>
            <person name="Taniguchi I."/>
            <person name="Nakamura K."/>
            <person name="Hayashi T."/>
            <person name="Katayama T."/>
            <person name="Uemura T."/>
            <person name="Hattori Y."/>
        </authorList>
    </citation>
    <scope>NUCLEOTIDE SEQUENCE [LARGE SCALE GENOMIC DNA]</scope>
    <source>
        <strain evidence="1 2">KH-74</strain>
    </source>
</reference>
<proteinExistence type="predicted"/>
<dbReference type="InterPro" id="IPR042042">
    <property type="entry name" value="Tip20p_domB"/>
</dbReference>
<dbReference type="GO" id="GO:0070939">
    <property type="term" value="C:Dsl1/NZR complex"/>
    <property type="evidence" value="ECO:0007669"/>
    <property type="project" value="InterPro"/>
</dbReference>
<dbReference type="AlphaFoldDB" id="A0AAV5RT95"/>
<gene>
    <name evidence="1" type="ORF">DAKH74_013670</name>
</gene>
<dbReference type="Gene3D" id="1.10.357.100">
    <property type="entry name" value="Dsl1p vesicle tethering complex, Tip20p subunit, domain C"/>
    <property type="match status" value="1"/>
</dbReference>
<dbReference type="InterPro" id="IPR042043">
    <property type="entry name" value="Tip20p_domC"/>
</dbReference>
<name>A0AAV5RT95_MAUHU</name>
<dbReference type="PANTHER" id="PTHR13520:SF0">
    <property type="entry name" value="RAD50-INTERACTING PROTEIN 1"/>
    <property type="match status" value="1"/>
</dbReference>
<dbReference type="Pfam" id="PF04437">
    <property type="entry name" value="RINT1_TIP1"/>
    <property type="match status" value="1"/>
</dbReference>
<dbReference type="InterPro" id="IPR042044">
    <property type="entry name" value="EXOC6PINT-1/Sec15/Tip20_C_dom2"/>
</dbReference>
<sequence>MLNNINDLLAIDSEIEEVKSERSKLADQLKKAEQKTLKDSEKNALYRDITEKLQLCIDSEDVKKLRIEFGDLKIFDECEQKFNEIKLIEDKETELDDIKGQLDKLALKDVKDLSFYEIAIMYENLKSIEESHILIDNPTLTITLDAFDRKIVSTYAEHLLTDYNQQLFNTKWDTEYFSMSDSDAIDKINKTSSLLFKLTKLCFNQDSAKLWNFVAMANNFKVRFTYHFHNDASTINLYFKFLNDYLKNNLYKCISIFEDTSVGLTKQLIHEQFINHVLDPIREKINAMLLKNDIKTFIALISQIISTDKNLMSTFFYRGKGLISLVSDSSWEKWLEYEVLMSKKQYNTITKSAEELNNSAQNFCKLLRKVYDYLEPFYELDYPNLEGLKLKTCSKIFLQLFNDYLDFVMTCDALGENHSKENELQQTLIKLQSVAMVRDKIYELSQQFVFVELTNVVNEREDKRYITIFQDVLDDYERNIRDDLQNAIIHRVQKMMKDSLQGYFKVNTWVLTELPEDEKLTPTPEVISCISLLKRVISNLDSIGVSYSVTLKIKDEILNRIVNYFVESILKLNKFNQQGLKQFEIDYTTVRHALNLPDNFENAQDQLVFELLKLLSIKYNDSMQKYVDKTYIKTGDFSDIINEMSLNQLEESEIQDALYRILLNNIV</sequence>
<evidence type="ECO:0000313" key="1">
    <source>
        <dbReference type="EMBL" id="GMM54751.1"/>
    </source>
</evidence>
<dbReference type="PANTHER" id="PTHR13520">
    <property type="entry name" value="RAD50-INTERACTING PROTEIN 1 RINT-1"/>
    <property type="match status" value="1"/>
</dbReference>
<protein>
    <submittedName>
        <fullName evidence="1">Tip20 protein</fullName>
    </submittedName>
</protein>
<dbReference type="Gene3D" id="1.10.10.2270">
    <property type="entry name" value="Dsl1p vesicle tethering complex, Tip20p subunit, domain E"/>
    <property type="match status" value="1"/>
</dbReference>
<dbReference type="GO" id="GO:0006888">
    <property type="term" value="P:endoplasmic reticulum to Golgi vesicle-mediated transport"/>
    <property type="evidence" value="ECO:0007669"/>
    <property type="project" value="InterPro"/>
</dbReference>
<dbReference type="InterPro" id="IPR007528">
    <property type="entry name" value="RINT1_Tip20"/>
</dbReference>
<organism evidence="1 2">
    <name type="scientific">Maudiozyma humilis</name>
    <name type="common">Sour dough yeast</name>
    <name type="synonym">Kazachstania humilis</name>
    <dbReference type="NCBI Taxonomy" id="51915"/>
    <lineage>
        <taxon>Eukaryota</taxon>
        <taxon>Fungi</taxon>
        <taxon>Dikarya</taxon>
        <taxon>Ascomycota</taxon>
        <taxon>Saccharomycotina</taxon>
        <taxon>Saccharomycetes</taxon>
        <taxon>Saccharomycetales</taxon>
        <taxon>Saccharomycetaceae</taxon>
        <taxon>Maudiozyma</taxon>
    </lineage>
</organism>
<dbReference type="Gene3D" id="1.20.58.1420">
    <property type="entry name" value="Dsl1p vesicle tethering complex, Tip20p subunit, domain B"/>
    <property type="match status" value="1"/>
</dbReference>
<dbReference type="Gene3D" id="6.10.280.210">
    <property type="entry name" value="Dsl1p vesicle tethering complex, Tip20p subunit, domain A"/>
    <property type="match status" value="1"/>
</dbReference>
<dbReference type="EMBL" id="BTGD01000003">
    <property type="protein sequence ID" value="GMM54751.1"/>
    <property type="molecule type" value="Genomic_DNA"/>
</dbReference>
<accession>A0AAV5RT95</accession>
<evidence type="ECO:0000313" key="2">
    <source>
        <dbReference type="Proteomes" id="UP001377567"/>
    </source>
</evidence>
<dbReference type="GO" id="GO:0060628">
    <property type="term" value="P:regulation of ER to Golgi vesicle-mediated transport"/>
    <property type="evidence" value="ECO:0007669"/>
    <property type="project" value="TreeGrafter"/>
</dbReference>
<dbReference type="Proteomes" id="UP001377567">
    <property type="component" value="Unassembled WGS sequence"/>
</dbReference>
<dbReference type="InterPro" id="IPR042040">
    <property type="entry name" value="Tip20p_domE"/>
</dbReference>
<dbReference type="InterPro" id="IPR042041">
    <property type="entry name" value="Tip20p_domA"/>
</dbReference>